<proteinExistence type="inferred from homology"/>
<evidence type="ECO:0000313" key="15">
    <source>
        <dbReference type="EMBL" id="MDS0898097.1"/>
    </source>
</evidence>
<keyword evidence="5 12" id="KW-1133">Transmembrane helix</keyword>
<evidence type="ECO:0000256" key="2">
    <source>
        <dbReference type="ARBA" id="ARBA00022475"/>
    </source>
</evidence>
<protein>
    <recommendedName>
        <fullName evidence="9">Periplasmic chaperone PpiD</fullName>
    </recommendedName>
    <alternativeName>
        <fullName evidence="10">Periplasmic folding chaperone</fullName>
    </alternativeName>
</protein>
<comment type="similarity">
    <text evidence="8">Belongs to the PpiD chaperone family.</text>
</comment>
<keyword evidence="2" id="KW-1003">Cell membrane</keyword>
<evidence type="ECO:0000256" key="10">
    <source>
        <dbReference type="ARBA" id="ARBA00042775"/>
    </source>
</evidence>
<comment type="subcellular location">
    <subcellularLocation>
        <location evidence="1">Cell inner membrane</location>
        <topology evidence="1">Single-pass type II membrane protein</topology>
        <orientation evidence="1">Periplasmic side</orientation>
    </subcellularLocation>
</comment>
<evidence type="ECO:0000313" key="14">
    <source>
        <dbReference type="EMBL" id="MBE8612428.1"/>
    </source>
</evidence>
<gene>
    <name evidence="15" type="primary">ppiD</name>
    <name evidence="14" type="ORF">CYG68_08330</name>
    <name evidence="15" type="ORF">OSC06_08955</name>
</gene>
<name>A0A2C5TJC0_MORMO</name>
<dbReference type="GO" id="GO:0003755">
    <property type="term" value="F:peptidyl-prolyl cis-trans isomerase activity"/>
    <property type="evidence" value="ECO:0007669"/>
    <property type="project" value="UniProtKB-KW"/>
</dbReference>
<feature type="transmembrane region" description="Helical" evidence="12">
    <location>
        <begin position="12"/>
        <end position="35"/>
    </location>
</feature>
<dbReference type="SUPFAM" id="SSF54534">
    <property type="entry name" value="FKBP-like"/>
    <property type="match status" value="1"/>
</dbReference>
<organism evidence="14 16">
    <name type="scientific">Morganella morganii</name>
    <name type="common">Proteus morganii</name>
    <dbReference type="NCBI Taxonomy" id="582"/>
    <lineage>
        <taxon>Bacteria</taxon>
        <taxon>Pseudomonadati</taxon>
        <taxon>Pseudomonadota</taxon>
        <taxon>Gammaproteobacteria</taxon>
        <taxon>Enterobacterales</taxon>
        <taxon>Morganellaceae</taxon>
        <taxon>Morganella</taxon>
    </lineage>
</organism>
<evidence type="ECO:0000256" key="8">
    <source>
        <dbReference type="ARBA" id="ARBA00038408"/>
    </source>
</evidence>
<dbReference type="Pfam" id="PF13624">
    <property type="entry name" value="SurA_N_3"/>
    <property type="match status" value="1"/>
</dbReference>
<dbReference type="PANTHER" id="PTHR47529">
    <property type="entry name" value="PEPTIDYL-PROLYL CIS-TRANS ISOMERASE D"/>
    <property type="match status" value="1"/>
</dbReference>
<dbReference type="RefSeq" id="WP_004236459.1">
    <property type="nucleotide sequence ID" value="NZ_ABGYJJ040000001.1"/>
</dbReference>
<keyword evidence="6 12" id="KW-0472">Membrane</keyword>
<dbReference type="Gene3D" id="1.10.4030.10">
    <property type="entry name" value="Porin chaperone SurA, peptide-binding domain"/>
    <property type="match status" value="1"/>
</dbReference>
<dbReference type="EMBL" id="PKLF01000006">
    <property type="protein sequence ID" value="MBE8612428.1"/>
    <property type="molecule type" value="Genomic_DNA"/>
</dbReference>
<evidence type="ECO:0000256" key="4">
    <source>
        <dbReference type="ARBA" id="ARBA00022692"/>
    </source>
</evidence>
<comment type="caution">
    <text evidence="14">The sequence shown here is derived from an EMBL/GenBank/DDBJ whole genome shotgun (WGS) entry which is preliminary data.</text>
</comment>
<keyword evidence="4 12" id="KW-0812">Transmembrane</keyword>
<evidence type="ECO:0000256" key="5">
    <source>
        <dbReference type="ARBA" id="ARBA00022989"/>
    </source>
</evidence>
<evidence type="ECO:0000256" key="6">
    <source>
        <dbReference type="ARBA" id="ARBA00023136"/>
    </source>
</evidence>
<evidence type="ECO:0000256" key="12">
    <source>
        <dbReference type="SAM" id="Phobius"/>
    </source>
</evidence>
<evidence type="ECO:0000256" key="11">
    <source>
        <dbReference type="PROSITE-ProRule" id="PRU00278"/>
    </source>
</evidence>
<dbReference type="GO" id="GO:0005886">
    <property type="term" value="C:plasma membrane"/>
    <property type="evidence" value="ECO:0007669"/>
    <property type="project" value="UniProtKB-SubCell"/>
</dbReference>
<dbReference type="GeneID" id="93359402"/>
<sequence>MMENLRTAANNPVIKIVFAIIILSFILTGVGGYLVSGSNYAAKVNDTEISVQQLERAFQEERNRQQAQLGDLFSQLVSTEEGVKQIRSQALNQMIDTILLEQYARKLGITVSDDQIISAIRQEPDFQVNGQFSQQAYETFLSRNGITGDNYATYLRKQMIQAQLVQPFVRDSFVLDSEVTNAAAVLLQSRTIRTATLDLASAQAKQTTTDEELQAYYAKNKNSFIAPQSLKISFVELDAANIQDNTSVTEEQIQDYYDKNIPRFTVPAKGEYSQITLATEDDAKAVLNELKNGADFKTLAKEKSTDKLTARNGGVIGWMEDAALIPEIKGAGLTTAGQISEVLKVDNGYAIFRLDVYEPETVRPLADVKEEATRLAKGEAASKAFFDLQQKASEAAANDNESLMGVEQATGVKAVQTDWFALNSLPDAVNYPEVLKALTENKLFDEKGPSGANSDIITVSGDRAFVIRVDEYRPEAVESFEKVKSDIDALVKRSKAEAALNAEADKLLTALKEGKGDAALTEAGVKFGAEQTVQRLNPSDPVINAAFTQPHPADGKPTYSRTIDGKGNIVLVQLDKVTAGTATDQEKTELRTVLRQQMASTELESLLLNLRANADIDVRNMN</sequence>
<dbReference type="Pfam" id="PF13145">
    <property type="entry name" value="Rotamase_2"/>
    <property type="match status" value="1"/>
</dbReference>
<dbReference type="InterPro" id="IPR027304">
    <property type="entry name" value="Trigger_fact/SurA_dom_sf"/>
</dbReference>
<dbReference type="Proteomes" id="UP000650477">
    <property type="component" value="Unassembled WGS sequence"/>
</dbReference>
<evidence type="ECO:0000256" key="3">
    <source>
        <dbReference type="ARBA" id="ARBA00022519"/>
    </source>
</evidence>
<feature type="domain" description="PpiC" evidence="13">
    <location>
        <begin position="267"/>
        <end position="356"/>
    </location>
</feature>
<reference evidence="15" key="2">
    <citation type="submission" date="2023-02" db="EMBL/GenBank/DDBJ databases">
        <title>Detection, antimicrobial susceptibility and genomic characterization of NDM-producing species of Morganellaceae, Yersiniaceae, and Enterobacteriaceae other than Klebsiella.</title>
        <authorList>
            <person name="Camargo C.H."/>
            <person name="Sacchi C.T."/>
            <person name="Campos K.R."/>
        </authorList>
    </citation>
    <scope>NUCLEOTIDE SEQUENCE</scope>
    <source>
        <strain evidence="15">1189_21</strain>
    </source>
</reference>
<keyword evidence="11" id="KW-0697">Rotamase</keyword>
<reference evidence="14" key="1">
    <citation type="submission" date="2017-12" db="EMBL/GenBank/DDBJ databases">
        <title>Genome sequencing and analysis.</title>
        <authorList>
            <person name="Huang Y.-T."/>
        </authorList>
    </citation>
    <scope>NUCLEOTIDE SEQUENCE</scope>
    <source>
        <strain evidence="14">VGH116</strain>
    </source>
</reference>
<dbReference type="NCBIfam" id="NF008054">
    <property type="entry name" value="PRK10788.1"/>
    <property type="match status" value="1"/>
</dbReference>
<dbReference type="PROSITE" id="PS50198">
    <property type="entry name" value="PPIC_PPIASE_2"/>
    <property type="match status" value="1"/>
</dbReference>
<keyword evidence="3" id="KW-0997">Cell inner membrane</keyword>
<dbReference type="AlphaFoldDB" id="A0A2C5TJC0"/>
<accession>A0A2C5TJC0</accession>
<dbReference type="EMBL" id="JAPKIY010000014">
    <property type="protein sequence ID" value="MDS0898097.1"/>
    <property type="molecule type" value="Genomic_DNA"/>
</dbReference>
<keyword evidence="7" id="KW-0143">Chaperone</keyword>
<dbReference type="SUPFAM" id="SSF109998">
    <property type="entry name" value="Triger factor/SurA peptide-binding domain-like"/>
    <property type="match status" value="1"/>
</dbReference>
<evidence type="ECO:0000256" key="7">
    <source>
        <dbReference type="ARBA" id="ARBA00023186"/>
    </source>
</evidence>
<dbReference type="InterPro" id="IPR000297">
    <property type="entry name" value="PPIase_PpiC"/>
</dbReference>
<dbReference type="PANTHER" id="PTHR47529:SF1">
    <property type="entry name" value="PERIPLASMIC CHAPERONE PPID"/>
    <property type="match status" value="1"/>
</dbReference>
<evidence type="ECO:0000313" key="16">
    <source>
        <dbReference type="Proteomes" id="UP000650477"/>
    </source>
</evidence>
<dbReference type="InterPro" id="IPR046357">
    <property type="entry name" value="PPIase_dom_sf"/>
</dbReference>
<dbReference type="Gene3D" id="3.10.50.40">
    <property type="match status" value="1"/>
</dbReference>
<dbReference type="InterPro" id="IPR052029">
    <property type="entry name" value="PpiD_chaperone"/>
</dbReference>
<evidence type="ECO:0000259" key="13">
    <source>
        <dbReference type="PROSITE" id="PS50198"/>
    </source>
</evidence>
<dbReference type="Proteomes" id="UP001182247">
    <property type="component" value="Unassembled WGS sequence"/>
</dbReference>
<evidence type="ECO:0000256" key="9">
    <source>
        <dbReference type="ARBA" id="ARBA00040743"/>
    </source>
</evidence>
<evidence type="ECO:0000256" key="1">
    <source>
        <dbReference type="ARBA" id="ARBA00004382"/>
    </source>
</evidence>
<keyword evidence="11 14" id="KW-0413">Isomerase</keyword>